<reference evidence="1 2" key="1">
    <citation type="journal article" date="2018" name="Gigascience">
        <title>Genomes of trombidid mites reveal novel predicted allergens and laterally-transferred genes associated with secondary metabolism.</title>
        <authorList>
            <person name="Dong X."/>
            <person name="Chaisiri K."/>
            <person name="Xia D."/>
            <person name="Armstrong S.D."/>
            <person name="Fang Y."/>
            <person name="Donnelly M.J."/>
            <person name="Kadowaki T."/>
            <person name="McGarry J.W."/>
            <person name="Darby A.C."/>
            <person name="Makepeace B.L."/>
        </authorList>
    </citation>
    <scope>NUCLEOTIDE SEQUENCE [LARGE SCALE GENOMIC DNA]</scope>
    <source>
        <strain evidence="1">UoL-UT</strain>
    </source>
</reference>
<dbReference type="PANTHER" id="PTHR33776:SF3">
    <property type="entry name" value="PHD-TYPE DOMAIN-CONTAINING PROTEIN"/>
    <property type="match status" value="1"/>
</dbReference>
<dbReference type="AlphaFoldDB" id="A0A443QYG1"/>
<dbReference type="STRING" id="299467.A0A443QYG1"/>
<evidence type="ECO:0000313" key="2">
    <source>
        <dbReference type="Proteomes" id="UP000288716"/>
    </source>
</evidence>
<evidence type="ECO:0000313" key="1">
    <source>
        <dbReference type="EMBL" id="RWS08041.1"/>
    </source>
</evidence>
<dbReference type="EMBL" id="NCKV01050941">
    <property type="protein sequence ID" value="RWS08041.1"/>
    <property type="molecule type" value="Genomic_DNA"/>
</dbReference>
<evidence type="ECO:0008006" key="3">
    <source>
        <dbReference type="Google" id="ProtNLM"/>
    </source>
</evidence>
<organism evidence="1 2">
    <name type="scientific">Leptotrombidium deliense</name>
    <dbReference type="NCBI Taxonomy" id="299467"/>
    <lineage>
        <taxon>Eukaryota</taxon>
        <taxon>Metazoa</taxon>
        <taxon>Ecdysozoa</taxon>
        <taxon>Arthropoda</taxon>
        <taxon>Chelicerata</taxon>
        <taxon>Arachnida</taxon>
        <taxon>Acari</taxon>
        <taxon>Acariformes</taxon>
        <taxon>Trombidiformes</taxon>
        <taxon>Prostigmata</taxon>
        <taxon>Anystina</taxon>
        <taxon>Parasitengona</taxon>
        <taxon>Trombiculoidea</taxon>
        <taxon>Trombiculidae</taxon>
        <taxon>Leptotrombidium</taxon>
    </lineage>
</organism>
<dbReference type="Proteomes" id="UP000288716">
    <property type="component" value="Unassembled WGS sequence"/>
</dbReference>
<keyword evidence="2" id="KW-1185">Reference proteome</keyword>
<feature type="non-terminal residue" evidence="1">
    <location>
        <position position="123"/>
    </location>
</feature>
<sequence>KDRDDNFGGVLIAVKNEIPTVQLDTSFAIEHVAVRIKTNNTQLLLICIYLPPLINHNTLSLLKLFLNEIQNVKLQHEELIIVGDFNVNILKHNSLSGKFRDMFALQGLKQLIKEPTFPQQQNN</sequence>
<feature type="non-terminal residue" evidence="1">
    <location>
        <position position="1"/>
    </location>
</feature>
<dbReference type="VEuPathDB" id="VectorBase:LDEU014135"/>
<protein>
    <recommendedName>
        <fullName evidence="3">Endonuclease/exonuclease/phosphatase domain-containing protein</fullName>
    </recommendedName>
</protein>
<dbReference type="SUPFAM" id="SSF56219">
    <property type="entry name" value="DNase I-like"/>
    <property type="match status" value="1"/>
</dbReference>
<comment type="caution">
    <text evidence="1">The sequence shown here is derived from an EMBL/GenBank/DDBJ whole genome shotgun (WGS) entry which is preliminary data.</text>
</comment>
<dbReference type="PANTHER" id="PTHR33776">
    <property type="entry name" value="ENDO/EXONUCLEASE/PHOSPHATASE DOMAIN-CONTAINING PROTEIN"/>
    <property type="match status" value="1"/>
</dbReference>
<gene>
    <name evidence="1" type="ORF">B4U80_14731</name>
</gene>
<name>A0A443QYG1_9ACAR</name>
<dbReference type="Gene3D" id="3.60.10.10">
    <property type="entry name" value="Endonuclease/exonuclease/phosphatase"/>
    <property type="match status" value="1"/>
</dbReference>
<accession>A0A443QYG1</accession>
<dbReference type="OrthoDB" id="10027367at2759"/>
<dbReference type="InterPro" id="IPR036691">
    <property type="entry name" value="Endo/exonu/phosph_ase_sf"/>
</dbReference>
<proteinExistence type="predicted"/>